<evidence type="ECO:0000256" key="1">
    <source>
        <dbReference type="ARBA" id="ARBA00022679"/>
    </source>
</evidence>
<dbReference type="Pfam" id="PF02685">
    <property type="entry name" value="Glucokinase"/>
    <property type="match status" value="1"/>
</dbReference>
<dbReference type="STRING" id="1685378.AVO44_05275"/>
<gene>
    <name evidence="4" type="ORF">AVO44_05275</name>
</gene>
<dbReference type="RefSeq" id="WP_068333603.1">
    <property type="nucleotide sequence ID" value="NZ_LQBP01000002.1"/>
</dbReference>
<dbReference type="GO" id="GO:0005536">
    <property type="term" value="F:D-glucose binding"/>
    <property type="evidence" value="ECO:0007669"/>
    <property type="project" value="InterPro"/>
</dbReference>
<name>A0A0X3U092_9RHOB</name>
<dbReference type="CDD" id="cd24008">
    <property type="entry name" value="ASKHA_NBD_GLK"/>
    <property type="match status" value="1"/>
</dbReference>
<dbReference type="GO" id="GO:0004553">
    <property type="term" value="F:hydrolase activity, hydrolyzing O-glycosyl compounds"/>
    <property type="evidence" value="ECO:0007669"/>
    <property type="project" value="InterPro"/>
</dbReference>
<dbReference type="InterPro" id="IPR001360">
    <property type="entry name" value="Glyco_hydro_1"/>
</dbReference>
<dbReference type="AlphaFoldDB" id="A0A0X3U092"/>
<comment type="similarity">
    <text evidence="3">Belongs to the bacterial glucokinase family.</text>
</comment>
<dbReference type="InterPro" id="IPR003836">
    <property type="entry name" value="Glucokinase"/>
</dbReference>
<dbReference type="Gene3D" id="3.30.420.40">
    <property type="match status" value="1"/>
</dbReference>
<dbReference type="SUPFAM" id="SSF53067">
    <property type="entry name" value="Actin-like ATPase domain"/>
    <property type="match status" value="1"/>
</dbReference>
<keyword evidence="2 4" id="KW-0418">Kinase</keyword>
<comment type="caution">
    <text evidence="4">The sequence shown here is derived from an EMBL/GenBank/DDBJ whole genome shotgun (WGS) entry which is preliminary data.</text>
</comment>
<dbReference type="InterPro" id="IPR017853">
    <property type="entry name" value="GH"/>
</dbReference>
<organism evidence="4 5">
    <name type="scientific">Ruegeria profundi</name>
    <dbReference type="NCBI Taxonomy" id="1685378"/>
    <lineage>
        <taxon>Bacteria</taxon>
        <taxon>Pseudomonadati</taxon>
        <taxon>Pseudomonadota</taxon>
        <taxon>Alphaproteobacteria</taxon>
        <taxon>Rhodobacterales</taxon>
        <taxon>Roseobacteraceae</taxon>
        <taxon>Ruegeria</taxon>
    </lineage>
</organism>
<dbReference type="GO" id="GO:0005829">
    <property type="term" value="C:cytosol"/>
    <property type="evidence" value="ECO:0007669"/>
    <property type="project" value="TreeGrafter"/>
</dbReference>
<dbReference type="EMBL" id="LQBP01000002">
    <property type="protein sequence ID" value="KUJ81269.1"/>
    <property type="molecule type" value="Genomic_DNA"/>
</dbReference>
<dbReference type="Proteomes" id="UP000053690">
    <property type="component" value="Unassembled WGS sequence"/>
</dbReference>
<reference evidence="5" key="1">
    <citation type="submission" date="2015-12" db="EMBL/GenBank/DDBJ databases">
        <authorList>
            <person name="Zhang G."/>
            <person name="Stingl U."/>
        </authorList>
    </citation>
    <scope>NUCLEOTIDE SEQUENCE [LARGE SCALE GENOMIC DNA]</scope>
    <source>
        <strain evidence="5">ZGT108</strain>
    </source>
</reference>
<dbReference type="Pfam" id="PF00232">
    <property type="entry name" value="Glyco_hydro_1"/>
    <property type="match status" value="1"/>
</dbReference>
<dbReference type="PANTHER" id="PTHR47690">
    <property type="entry name" value="GLUCOKINASE"/>
    <property type="match status" value="1"/>
</dbReference>
<evidence type="ECO:0000256" key="2">
    <source>
        <dbReference type="ARBA" id="ARBA00022777"/>
    </source>
</evidence>
<dbReference type="GO" id="GO:0004340">
    <property type="term" value="F:glucokinase activity"/>
    <property type="evidence" value="ECO:0007669"/>
    <property type="project" value="InterPro"/>
</dbReference>
<keyword evidence="1" id="KW-0808">Transferase</keyword>
<dbReference type="InterPro" id="IPR050201">
    <property type="entry name" value="Bacterial_glucokinase"/>
</dbReference>
<proteinExistence type="inferred from homology"/>
<dbReference type="GO" id="GO:0006096">
    <property type="term" value="P:glycolytic process"/>
    <property type="evidence" value="ECO:0007669"/>
    <property type="project" value="InterPro"/>
</dbReference>
<evidence type="ECO:0000313" key="4">
    <source>
        <dbReference type="EMBL" id="KUJ81269.1"/>
    </source>
</evidence>
<dbReference type="PANTHER" id="PTHR47690:SF1">
    <property type="entry name" value="GLUCOKINASE"/>
    <property type="match status" value="1"/>
</dbReference>
<protein>
    <submittedName>
        <fullName evidence="4">Glucokinase</fullName>
    </submittedName>
</protein>
<sequence length="662" mass="71493">MKYNRSDFPSDFLFGVASSGEQDFELVQRTGFDCCSFQIDWVRVLPDGRGTVKEAGLDVYDRLTDALLARGIRPCATLHHGELPAVLMDMGGWRNRDVAGWFADFTDLVMSRIGDRIFSVAPISFPSHAVGAHSGESHAPGQQDARSATRTMHHMMLAHGNAINAMRGLGMTNLGAEVGNPINDNRPLWDCIFKKAYPDTLLKRLEPHLPVGWQDDLGIIGAALDWCALGYTVHDQVKPADLECVQQDYTRDLPVYVFDNRTANSLHLQHDDWTRDVDLHLTAVHDALEKGVPIKGYFARAVPDIDKAGPHNFAPMLKTVLAGGSVSLPLAQPVGAMHAHWNLVADIGGTNTRLGVVSDGKVTDLRKFPTGTLPELLEAFQILRDEIGTNPRAVVAAGAGPVKDGTISLTNAKLDLSEADIGKATGAQHTFVINDFTAAAWSVAEITGDDVEVLQGAPTPPQGTRLVVGPGTGLGVGALVFSEGRYHTASGEGGHVGLAPRHEDEVEIFRAARHIAPDCFFDDTLVIEAEMFLSGTGLPILYRAAGIAAGHPNTPMRSAKDILQDARMQTDPIAEKAAYMFTTHLGAVMGDLAVALMPTGGVFLVGGVAEKNRWLFKDTFREAFNAGGRFTGLRRSMNLYVSEQDEFGIVGANNFCKSALER</sequence>
<accession>A0A0X3U092</accession>
<dbReference type="InterPro" id="IPR043129">
    <property type="entry name" value="ATPase_NBD"/>
</dbReference>
<evidence type="ECO:0000256" key="3">
    <source>
        <dbReference type="RuleBase" id="RU004046"/>
    </source>
</evidence>
<dbReference type="Gene3D" id="3.40.367.20">
    <property type="match status" value="1"/>
</dbReference>
<dbReference type="GO" id="GO:0005524">
    <property type="term" value="F:ATP binding"/>
    <property type="evidence" value="ECO:0007669"/>
    <property type="project" value="InterPro"/>
</dbReference>
<keyword evidence="5" id="KW-1185">Reference proteome</keyword>
<evidence type="ECO:0000313" key="5">
    <source>
        <dbReference type="Proteomes" id="UP000053690"/>
    </source>
</evidence>
<dbReference type="OrthoDB" id="9765195at2"/>
<dbReference type="SUPFAM" id="SSF51445">
    <property type="entry name" value="(Trans)glycosidases"/>
    <property type="match status" value="1"/>
</dbReference>
<dbReference type="Gene3D" id="3.20.20.80">
    <property type="entry name" value="Glycosidases"/>
    <property type="match status" value="1"/>
</dbReference>